<sequence length="399" mass="45580">MLTEQYSRFRRSACRNHRFAKRVLVPVFFFVQVASAEFQLGGGRYGAVALGIDAVAEYDSNITRSSAEEEDTILIALPKLLYRYDASEVLIDAYAGLQFRRYMQFTEYNAENIKSGLTIEYPNGDVGESNFDLRLDLGYNETRSADPYLQAVVERNTYHTNISGSYYFNDRYFMRSGLYYKQQDTVTAGFNDITTLRLPIDFLYRYSDYLSLGLGYQVRDTAVEDVTPPAADSMDHAVYAVANGQLTPTLDLKLRVGGQQRQFDSNAFEDQDALYAMLELGWDVTDFGRLAAEVGNEFDTSSENVSVETAYAQLSYRHRFNYKLSSLATIRFQQNEFTRLAGDQYRSDDEWIASLEAEYSLIEDRLILDGLIYYSDQDSNIPTASYARTMILLSLSFIY</sequence>
<dbReference type="EMBL" id="CP001998">
    <property type="protein sequence ID" value="ADE53414.1"/>
    <property type="molecule type" value="Genomic_DNA"/>
</dbReference>
<dbReference type="AlphaFoldDB" id="D5EMK8"/>
<organism evidence="1 2">
    <name type="scientific">Coraliomargarita akajimensis (strain DSM 45221 / IAM 15411 / JCM 23193 / KCTC 12865 / 04OKA010-24)</name>
    <dbReference type="NCBI Taxonomy" id="583355"/>
    <lineage>
        <taxon>Bacteria</taxon>
        <taxon>Pseudomonadati</taxon>
        <taxon>Verrucomicrobiota</taxon>
        <taxon>Opitutia</taxon>
        <taxon>Puniceicoccales</taxon>
        <taxon>Coraliomargaritaceae</taxon>
        <taxon>Coraliomargarita</taxon>
    </lineage>
</organism>
<accession>D5EMK8</accession>
<keyword evidence="2" id="KW-1185">Reference proteome</keyword>
<name>D5EMK8_CORAD</name>
<reference evidence="1 2" key="1">
    <citation type="journal article" date="2010" name="Stand. Genomic Sci.">
        <title>Complete genome sequence of Coraliomargarita akajimensis type strain (04OKA010-24).</title>
        <authorList>
            <person name="Mavromatis K."/>
            <person name="Abt B."/>
            <person name="Brambilla E."/>
            <person name="Lapidus A."/>
            <person name="Copeland A."/>
            <person name="Deshpande S."/>
            <person name="Nolan M."/>
            <person name="Lucas S."/>
            <person name="Tice H."/>
            <person name="Cheng J.F."/>
            <person name="Han C."/>
            <person name="Detter J.C."/>
            <person name="Woyke T."/>
            <person name="Goodwin L."/>
            <person name="Pitluck S."/>
            <person name="Held B."/>
            <person name="Brettin T."/>
            <person name="Tapia R."/>
            <person name="Ivanova N."/>
            <person name="Mikhailova N."/>
            <person name="Pati A."/>
            <person name="Liolios K."/>
            <person name="Chen A."/>
            <person name="Palaniappan K."/>
            <person name="Land M."/>
            <person name="Hauser L."/>
            <person name="Chang Y.J."/>
            <person name="Jeffries C.D."/>
            <person name="Rohde M."/>
            <person name="Goker M."/>
            <person name="Bristow J."/>
            <person name="Eisen J.A."/>
            <person name="Markowitz V."/>
            <person name="Hugenholtz P."/>
            <person name="Klenk H.P."/>
            <person name="Kyrpides N.C."/>
        </authorList>
    </citation>
    <scope>NUCLEOTIDE SEQUENCE [LARGE SCALE GENOMIC DNA]</scope>
    <source>
        <strain evidence="2">DSM 45221 / IAM 15411 / JCM 23193 / KCTC 12865</strain>
    </source>
</reference>
<dbReference type="eggNOG" id="COG5338">
    <property type="taxonomic scope" value="Bacteria"/>
</dbReference>
<dbReference type="STRING" id="583355.Caka_0389"/>
<dbReference type="HOGENOM" id="CLU_690215_0_0_0"/>
<evidence type="ECO:0008006" key="3">
    <source>
        <dbReference type="Google" id="ProtNLM"/>
    </source>
</evidence>
<evidence type="ECO:0000313" key="2">
    <source>
        <dbReference type="Proteomes" id="UP000000925"/>
    </source>
</evidence>
<dbReference type="RefSeq" id="WP_013042139.1">
    <property type="nucleotide sequence ID" value="NC_014008.1"/>
</dbReference>
<dbReference type="InterPro" id="IPR018759">
    <property type="entry name" value="BBP2_2"/>
</dbReference>
<proteinExistence type="predicted"/>
<evidence type="ECO:0000313" key="1">
    <source>
        <dbReference type="EMBL" id="ADE53414.1"/>
    </source>
</evidence>
<protein>
    <recommendedName>
        <fullName evidence="3">PEP-CTERM system associated protein</fullName>
    </recommendedName>
</protein>
<dbReference type="Pfam" id="PF10082">
    <property type="entry name" value="BBP2_2"/>
    <property type="match status" value="1"/>
</dbReference>
<dbReference type="Proteomes" id="UP000000925">
    <property type="component" value="Chromosome"/>
</dbReference>
<dbReference type="KEGG" id="caa:Caka_0389"/>
<dbReference type="OrthoDB" id="9153755at2"/>
<gene>
    <name evidence="1" type="ordered locus">Caka_0389</name>
</gene>